<comment type="caution">
    <text evidence="3">The sequence shown here is derived from an EMBL/GenBank/DDBJ whole genome shotgun (WGS) entry which is preliminary data.</text>
</comment>
<dbReference type="PANTHER" id="PTHR46169">
    <property type="entry name" value="DNA REPLICATION-RELATED ELEMENT FACTOR, ISOFORM A"/>
    <property type="match status" value="1"/>
</dbReference>
<dbReference type="AlphaFoldDB" id="A0A9J6G497"/>
<dbReference type="GO" id="GO:0006357">
    <property type="term" value="P:regulation of transcription by RNA polymerase II"/>
    <property type="evidence" value="ECO:0007669"/>
    <property type="project" value="TreeGrafter"/>
</dbReference>
<evidence type="ECO:0000259" key="1">
    <source>
        <dbReference type="Pfam" id="PF05699"/>
    </source>
</evidence>
<proteinExistence type="predicted"/>
<organism evidence="3 4">
    <name type="scientific">Haemaphysalis longicornis</name>
    <name type="common">Bush tick</name>
    <dbReference type="NCBI Taxonomy" id="44386"/>
    <lineage>
        <taxon>Eukaryota</taxon>
        <taxon>Metazoa</taxon>
        <taxon>Ecdysozoa</taxon>
        <taxon>Arthropoda</taxon>
        <taxon>Chelicerata</taxon>
        <taxon>Arachnida</taxon>
        <taxon>Acari</taxon>
        <taxon>Parasitiformes</taxon>
        <taxon>Ixodida</taxon>
        <taxon>Ixodoidea</taxon>
        <taxon>Ixodidae</taxon>
        <taxon>Haemaphysalinae</taxon>
        <taxon>Haemaphysalis</taxon>
    </lineage>
</organism>
<dbReference type="Proteomes" id="UP000821853">
    <property type="component" value="Chromosome 3"/>
</dbReference>
<dbReference type="VEuPathDB" id="VectorBase:HLOH_053033"/>
<dbReference type="Pfam" id="PF05699">
    <property type="entry name" value="Dimer_Tnp_hAT"/>
    <property type="match status" value="1"/>
</dbReference>
<dbReference type="OrthoDB" id="6489574at2759"/>
<dbReference type="SUPFAM" id="SSF53098">
    <property type="entry name" value="Ribonuclease H-like"/>
    <property type="match status" value="1"/>
</dbReference>
<dbReference type="GO" id="GO:0005634">
    <property type="term" value="C:nucleus"/>
    <property type="evidence" value="ECO:0007669"/>
    <property type="project" value="TreeGrafter"/>
</dbReference>
<dbReference type="SUPFAM" id="SSF140996">
    <property type="entry name" value="Hermes dimerisation domain"/>
    <property type="match status" value="1"/>
</dbReference>
<evidence type="ECO:0000313" key="4">
    <source>
        <dbReference type="Proteomes" id="UP000821853"/>
    </source>
</evidence>
<evidence type="ECO:0000259" key="2">
    <source>
        <dbReference type="Pfam" id="PF10683"/>
    </source>
</evidence>
<accession>A0A9J6G497</accession>
<reference evidence="3 4" key="1">
    <citation type="journal article" date="2020" name="Cell">
        <title>Large-Scale Comparative Analyses of Tick Genomes Elucidate Their Genetic Diversity and Vector Capacities.</title>
        <authorList>
            <consortium name="Tick Genome and Microbiome Consortium (TIGMIC)"/>
            <person name="Jia N."/>
            <person name="Wang J."/>
            <person name="Shi W."/>
            <person name="Du L."/>
            <person name="Sun Y."/>
            <person name="Zhan W."/>
            <person name="Jiang J.F."/>
            <person name="Wang Q."/>
            <person name="Zhang B."/>
            <person name="Ji P."/>
            <person name="Bell-Sakyi L."/>
            <person name="Cui X.M."/>
            <person name="Yuan T.T."/>
            <person name="Jiang B.G."/>
            <person name="Yang W.F."/>
            <person name="Lam T.T."/>
            <person name="Chang Q.C."/>
            <person name="Ding S.J."/>
            <person name="Wang X.J."/>
            <person name="Zhu J.G."/>
            <person name="Ruan X.D."/>
            <person name="Zhao L."/>
            <person name="Wei J.T."/>
            <person name="Ye R.Z."/>
            <person name="Que T.C."/>
            <person name="Du C.H."/>
            <person name="Zhou Y.H."/>
            <person name="Cheng J.X."/>
            <person name="Dai P.F."/>
            <person name="Guo W.B."/>
            <person name="Han X.H."/>
            <person name="Huang E.J."/>
            <person name="Li L.F."/>
            <person name="Wei W."/>
            <person name="Gao Y.C."/>
            <person name="Liu J.Z."/>
            <person name="Shao H.Z."/>
            <person name="Wang X."/>
            <person name="Wang C.C."/>
            <person name="Yang T.C."/>
            <person name="Huo Q.B."/>
            <person name="Li W."/>
            <person name="Chen H.Y."/>
            <person name="Chen S.E."/>
            <person name="Zhou L.G."/>
            <person name="Ni X.B."/>
            <person name="Tian J.H."/>
            <person name="Sheng Y."/>
            <person name="Liu T."/>
            <person name="Pan Y.S."/>
            <person name="Xia L.Y."/>
            <person name="Li J."/>
            <person name="Zhao F."/>
            <person name="Cao W.C."/>
        </authorList>
    </citation>
    <scope>NUCLEOTIDE SEQUENCE [LARGE SCALE GENOMIC DNA]</scope>
    <source>
        <strain evidence="3">HaeL-2018</strain>
    </source>
</reference>
<keyword evidence="4" id="KW-1185">Reference proteome</keyword>
<dbReference type="Pfam" id="PF10683">
    <property type="entry name" value="DBD_Tnp_Hermes"/>
    <property type="match status" value="1"/>
</dbReference>
<evidence type="ECO:0008006" key="5">
    <source>
        <dbReference type="Google" id="ProtNLM"/>
    </source>
</evidence>
<dbReference type="InterPro" id="IPR018473">
    <property type="entry name" value="Hermes_transposase_DNA-db"/>
</dbReference>
<feature type="domain" description="Hermes trasposase DNA-binding" evidence="2">
    <location>
        <begin position="5"/>
        <end position="58"/>
    </location>
</feature>
<gene>
    <name evidence="3" type="ORF">HPB48_017728</name>
</gene>
<dbReference type="PANTHER" id="PTHR46169:SF17">
    <property type="entry name" value="HAT C-TERMINAL DIMERISATION DOMAIN-CONTAINING PROTEIN"/>
    <property type="match status" value="1"/>
</dbReference>
<sequence>MDVKEKVTIACARLCAKDMRPFDAVSGSGFKAVAEELIKIGARYGNVNAQDILPHPTTVSRKVAELAGALRDDIMPEIQLALSESRCAITTDMWTDDFRKIAYTTATAHYIDSKWSMHCHVVFTCDFPNERKTGDNIRKELVRRFMKLGVCDATLKKATFVTNQGANIVCALQTYDRIDCSAHVLNTVLRNTFAEEFVANEVPLVSETVQATKAVVTFLKQSGLASQLKQTVSQEVPTRWNSKVSMLKSVCSQFEEIEALLESRNNPIMEGVNKSTLKDLIEFLQPFKDASDALEEEKRPTLPLVVLYASALRKHLEAAPVSAVEAVEIDKLKARARPFLNTKLKISLLHKTATFLWPQFRQLRMLPEGERLEVYAHVRELLARITEAMSQGGEDETNNDVREPASKRRCLGLFLDWCDEEDDKTPTDEMEEYLHGKKEYSCSGVSDLCDFWREHEKEFPKLALLSKRILCIPATGASSERNFSAAGYIMQARRTCLKKESMDNLLFLHKNM</sequence>
<evidence type="ECO:0000313" key="3">
    <source>
        <dbReference type="EMBL" id="KAH9369376.1"/>
    </source>
</evidence>
<dbReference type="InterPro" id="IPR052717">
    <property type="entry name" value="Vacuolar_transposase_reg"/>
</dbReference>
<dbReference type="EMBL" id="JABSTR010000005">
    <property type="protein sequence ID" value="KAH9369376.1"/>
    <property type="molecule type" value="Genomic_DNA"/>
</dbReference>
<dbReference type="InterPro" id="IPR012337">
    <property type="entry name" value="RNaseH-like_sf"/>
</dbReference>
<dbReference type="Gene3D" id="1.10.10.1070">
    <property type="entry name" value="Zinc finger, BED domain-containing"/>
    <property type="match status" value="1"/>
</dbReference>
<feature type="domain" description="HAT C-terminal dimerisation" evidence="1">
    <location>
        <begin position="446"/>
        <end position="512"/>
    </location>
</feature>
<dbReference type="GO" id="GO:0046983">
    <property type="term" value="F:protein dimerization activity"/>
    <property type="evidence" value="ECO:0007669"/>
    <property type="project" value="InterPro"/>
</dbReference>
<name>A0A9J6G497_HAELO</name>
<dbReference type="InterPro" id="IPR008906">
    <property type="entry name" value="HATC_C_dom"/>
</dbReference>
<dbReference type="OMA" id="RTHEMAC"/>
<protein>
    <recommendedName>
        <fullName evidence="5">HAT C-terminal dimerisation domain-containing protein</fullName>
    </recommendedName>
</protein>